<evidence type="ECO:0000256" key="6">
    <source>
        <dbReference type="SAM" id="Phobius"/>
    </source>
</evidence>
<dbReference type="PANTHER" id="PTHR30482:SF10">
    <property type="entry name" value="HIGH-AFFINITY BRANCHED-CHAIN AMINO ACID TRANSPORT PROTEIN BRAE"/>
    <property type="match status" value="1"/>
</dbReference>
<keyword evidence="4 6" id="KW-1133">Transmembrane helix</keyword>
<feature type="transmembrane region" description="Helical" evidence="6">
    <location>
        <begin position="12"/>
        <end position="31"/>
    </location>
</feature>
<dbReference type="EMBL" id="JPVU01000300">
    <property type="protein sequence ID" value="KFN89109.1"/>
    <property type="molecule type" value="Genomic_DNA"/>
</dbReference>
<dbReference type="OrthoDB" id="9789927at2"/>
<dbReference type="GO" id="GO:0005886">
    <property type="term" value="C:plasma membrane"/>
    <property type="evidence" value="ECO:0007669"/>
    <property type="project" value="UniProtKB-SubCell"/>
</dbReference>
<evidence type="ECO:0000313" key="7">
    <source>
        <dbReference type="EMBL" id="KFN89109.1"/>
    </source>
</evidence>
<evidence type="ECO:0000256" key="4">
    <source>
        <dbReference type="ARBA" id="ARBA00022989"/>
    </source>
</evidence>
<feature type="transmembrane region" description="Helical" evidence="6">
    <location>
        <begin position="242"/>
        <end position="267"/>
    </location>
</feature>
<proteinExistence type="predicted"/>
<dbReference type="CDD" id="cd06581">
    <property type="entry name" value="TM_PBP1_LivM_like"/>
    <property type="match status" value="1"/>
</dbReference>
<feature type="transmembrane region" description="Helical" evidence="6">
    <location>
        <begin position="151"/>
        <end position="172"/>
    </location>
</feature>
<evidence type="ECO:0000256" key="3">
    <source>
        <dbReference type="ARBA" id="ARBA00022692"/>
    </source>
</evidence>
<evidence type="ECO:0000313" key="8">
    <source>
        <dbReference type="Proteomes" id="UP000029380"/>
    </source>
</evidence>
<dbReference type="InterPro" id="IPR001851">
    <property type="entry name" value="ABC_transp_permease"/>
</dbReference>
<evidence type="ECO:0000256" key="5">
    <source>
        <dbReference type="ARBA" id="ARBA00023136"/>
    </source>
</evidence>
<feature type="transmembrane region" description="Helical" evidence="6">
    <location>
        <begin position="120"/>
        <end position="139"/>
    </location>
</feature>
<reference evidence="7 8" key="1">
    <citation type="submission" date="2014-08" db="EMBL/GenBank/DDBJ databases">
        <title>Genome sequence of Tetragenococcus muriaticus.</title>
        <authorList>
            <person name="Chuea-nongthon C."/>
            <person name="Rodtong S."/>
            <person name="Yongsawatdigul J."/>
            <person name="Steele J.L."/>
            <person name="Liu X.-y."/>
            <person name="Speers J."/>
            <person name="Glasner J.D."/>
            <person name="Neeno-Eckwall E.C."/>
        </authorList>
    </citation>
    <scope>NUCLEOTIDE SEQUENCE [LARGE SCALE GENOMIC DNA]</scope>
    <source>
        <strain evidence="7 8">PMC-11-5</strain>
    </source>
</reference>
<feature type="transmembrane region" description="Helical" evidence="6">
    <location>
        <begin position="201"/>
        <end position="222"/>
    </location>
</feature>
<gene>
    <name evidence="7" type="ORF">TMUPMC115_2575</name>
</gene>
<dbReference type="PANTHER" id="PTHR30482">
    <property type="entry name" value="HIGH-AFFINITY BRANCHED-CHAIN AMINO ACID TRANSPORT SYSTEM PERMEASE"/>
    <property type="match status" value="1"/>
</dbReference>
<dbReference type="PATRIC" id="fig|1302649.3.peg.2560"/>
<dbReference type="AlphaFoldDB" id="A0A091BWJ2"/>
<evidence type="ECO:0000256" key="2">
    <source>
        <dbReference type="ARBA" id="ARBA00022475"/>
    </source>
</evidence>
<feature type="transmembrane region" description="Helical" evidence="6">
    <location>
        <begin position="88"/>
        <end position="108"/>
    </location>
</feature>
<name>A0A091BWJ2_9ENTE</name>
<keyword evidence="5 6" id="KW-0472">Membrane</keyword>
<feature type="transmembrane region" description="Helical" evidence="6">
    <location>
        <begin position="274"/>
        <end position="292"/>
    </location>
</feature>
<keyword evidence="2" id="KW-1003">Cell membrane</keyword>
<keyword evidence="3 6" id="KW-0812">Transmembrane</keyword>
<evidence type="ECO:0000256" key="1">
    <source>
        <dbReference type="ARBA" id="ARBA00004651"/>
    </source>
</evidence>
<organism evidence="7 8">
    <name type="scientific">Tetragenococcus muriaticus PMC-11-5</name>
    <dbReference type="NCBI Taxonomy" id="1302649"/>
    <lineage>
        <taxon>Bacteria</taxon>
        <taxon>Bacillati</taxon>
        <taxon>Bacillota</taxon>
        <taxon>Bacilli</taxon>
        <taxon>Lactobacillales</taxon>
        <taxon>Enterococcaceae</taxon>
        <taxon>Tetragenococcus</taxon>
    </lineage>
</organism>
<dbReference type="RefSeq" id="WP_038026921.1">
    <property type="nucleotide sequence ID" value="NZ_JPVU01000300.1"/>
</dbReference>
<dbReference type="GO" id="GO:0015658">
    <property type="term" value="F:branched-chain amino acid transmembrane transporter activity"/>
    <property type="evidence" value="ECO:0007669"/>
    <property type="project" value="InterPro"/>
</dbReference>
<dbReference type="Proteomes" id="UP000029380">
    <property type="component" value="Unassembled WGS sequence"/>
</dbReference>
<protein>
    <submittedName>
        <fullName evidence="7">Branched-chain amino acid transport system permease protein</fullName>
    </submittedName>
</protein>
<sequence>MKLFSKLNISWLIITLLGFFAIDSLVYFGIIDPYYEITLVNILINMILAIGLNLIVGYSGQLSLGHAGFMAIGAYATGILTIENQSMGAFLISLVVGSLFAGIVALIVGIPTLRLKGDYLAVATLGFSEIIRILILNMTELTNGAAGLSGIPFFADWQTAFALALICIILVANYTRSSIGRATIAIREDEVAAESVGVNTFYYKLIAFIIGAVTASVAGSIHASYFGVINPSQFTFDKSIDVLIMVVFGGIGSLTGSVVAAVALGILNMYLQPFGALRVIIYSLVLILIMIFKPTGLFGTKEISLVKIFHKNSKPISEGKEG</sequence>
<accession>A0A091BWJ2</accession>
<feature type="transmembrane region" description="Helical" evidence="6">
    <location>
        <begin position="37"/>
        <end position="56"/>
    </location>
</feature>
<feature type="transmembrane region" description="Helical" evidence="6">
    <location>
        <begin position="63"/>
        <end position="82"/>
    </location>
</feature>
<dbReference type="Pfam" id="PF02653">
    <property type="entry name" value="BPD_transp_2"/>
    <property type="match status" value="1"/>
</dbReference>
<comment type="caution">
    <text evidence="7">The sequence shown here is derived from an EMBL/GenBank/DDBJ whole genome shotgun (WGS) entry which is preliminary data.</text>
</comment>
<comment type="subcellular location">
    <subcellularLocation>
        <location evidence="1">Cell membrane</location>
        <topology evidence="1">Multi-pass membrane protein</topology>
    </subcellularLocation>
</comment>
<dbReference type="InterPro" id="IPR043428">
    <property type="entry name" value="LivM-like"/>
</dbReference>